<keyword evidence="3" id="KW-1185">Reference proteome</keyword>
<evidence type="ECO:0000259" key="1">
    <source>
        <dbReference type="PROSITE" id="PS51671"/>
    </source>
</evidence>
<dbReference type="SUPFAM" id="SSF55021">
    <property type="entry name" value="ACT-like"/>
    <property type="match status" value="1"/>
</dbReference>
<dbReference type="InterPro" id="IPR045865">
    <property type="entry name" value="ACT-like_dom_sf"/>
</dbReference>
<dbReference type="CDD" id="cd04880">
    <property type="entry name" value="ACT_AAAH-PDT-like"/>
    <property type="match status" value="1"/>
</dbReference>
<dbReference type="InterPro" id="IPR018528">
    <property type="entry name" value="Preph_deHydtase_CS"/>
</dbReference>
<proteinExistence type="predicted"/>
<evidence type="ECO:0000313" key="2">
    <source>
        <dbReference type="EMBL" id="KAG0293183.1"/>
    </source>
</evidence>
<dbReference type="GO" id="GO:0004664">
    <property type="term" value="F:prephenate dehydratase activity"/>
    <property type="evidence" value="ECO:0007669"/>
    <property type="project" value="InterPro"/>
</dbReference>
<dbReference type="InterPro" id="IPR002912">
    <property type="entry name" value="ACT_dom"/>
</dbReference>
<dbReference type="PROSITE" id="PS51671">
    <property type="entry name" value="ACT"/>
    <property type="match status" value="1"/>
</dbReference>
<name>A0A9P6UGC0_9FUNG</name>
<sequence length="101" mass="10955">MSVAAPPHHLHKCTDTPVAPVKTTVHFSITDKVGALDDCLAAIKAMHISLTRIESRPSKTAEWDYDFFVDFNAVDADQVRQVAKSLEPFAKQVHIVGAAGA</sequence>
<dbReference type="PROSITE" id="PS00858">
    <property type="entry name" value="PREPHENATE_DEHYDR_2"/>
    <property type="match status" value="1"/>
</dbReference>
<evidence type="ECO:0000313" key="3">
    <source>
        <dbReference type="Proteomes" id="UP000823405"/>
    </source>
</evidence>
<dbReference type="AlphaFoldDB" id="A0A9P6UGC0"/>
<comment type="caution">
    <text evidence="2">The sequence shown here is derived from an EMBL/GenBank/DDBJ whole genome shotgun (WGS) entry which is preliminary data.</text>
</comment>
<dbReference type="Gene3D" id="3.30.70.260">
    <property type="match status" value="1"/>
</dbReference>
<gene>
    <name evidence="2" type="ORF">BGZ97_005396</name>
</gene>
<dbReference type="PANTHER" id="PTHR21022">
    <property type="entry name" value="PREPHENATE DEHYDRATASE P PROTEIN"/>
    <property type="match status" value="1"/>
</dbReference>
<dbReference type="OrthoDB" id="983542at2759"/>
<dbReference type="PANTHER" id="PTHR21022:SF19">
    <property type="entry name" value="PREPHENATE DEHYDRATASE-RELATED"/>
    <property type="match status" value="1"/>
</dbReference>
<dbReference type="Proteomes" id="UP000823405">
    <property type="component" value="Unassembled WGS sequence"/>
</dbReference>
<organism evidence="2 3">
    <name type="scientific">Linnemannia gamsii</name>
    <dbReference type="NCBI Taxonomy" id="64522"/>
    <lineage>
        <taxon>Eukaryota</taxon>
        <taxon>Fungi</taxon>
        <taxon>Fungi incertae sedis</taxon>
        <taxon>Mucoromycota</taxon>
        <taxon>Mortierellomycotina</taxon>
        <taxon>Mortierellomycetes</taxon>
        <taxon>Mortierellales</taxon>
        <taxon>Mortierellaceae</taxon>
        <taxon>Linnemannia</taxon>
    </lineage>
</organism>
<dbReference type="EMBL" id="JAAAIN010002435">
    <property type="protein sequence ID" value="KAG0293183.1"/>
    <property type="molecule type" value="Genomic_DNA"/>
</dbReference>
<dbReference type="GO" id="GO:0009094">
    <property type="term" value="P:L-phenylalanine biosynthetic process"/>
    <property type="evidence" value="ECO:0007669"/>
    <property type="project" value="InterPro"/>
</dbReference>
<reference evidence="2" key="1">
    <citation type="journal article" date="2020" name="Fungal Divers.">
        <title>Resolving the Mortierellaceae phylogeny through synthesis of multi-gene phylogenetics and phylogenomics.</title>
        <authorList>
            <person name="Vandepol N."/>
            <person name="Liber J."/>
            <person name="Desiro A."/>
            <person name="Na H."/>
            <person name="Kennedy M."/>
            <person name="Barry K."/>
            <person name="Grigoriev I.V."/>
            <person name="Miller A.N."/>
            <person name="O'Donnell K."/>
            <person name="Stajich J.E."/>
            <person name="Bonito G."/>
        </authorList>
    </citation>
    <scope>NUCLEOTIDE SEQUENCE</scope>
    <source>
        <strain evidence="2">NVP60</strain>
    </source>
</reference>
<accession>A0A9P6UGC0</accession>
<protein>
    <recommendedName>
        <fullName evidence="1">ACT domain-containing protein</fullName>
    </recommendedName>
</protein>
<dbReference type="GO" id="GO:0005737">
    <property type="term" value="C:cytoplasm"/>
    <property type="evidence" value="ECO:0007669"/>
    <property type="project" value="TreeGrafter"/>
</dbReference>
<feature type="domain" description="ACT" evidence="1">
    <location>
        <begin position="24"/>
        <end position="101"/>
    </location>
</feature>
<feature type="non-terminal residue" evidence="2">
    <location>
        <position position="1"/>
    </location>
</feature>